<dbReference type="SMART" id="SM00387">
    <property type="entry name" value="HATPase_c"/>
    <property type="match status" value="1"/>
</dbReference>
<dbReference type="CDD" id="cd00075">
    <property type="entry name" value="HATPase"/>
    <property type="match status" value="1"/>
</dbReference>
<keyword evidence="4" id="KW-0597">Phosphoprotein</keyword>
<name>A0A1M4WFT5_9CLOT</name>
<evidence type="ECO:0000313" key="10">
    <source>
        <dbReference type="Proteomes" id="UP000184245"/>
    </source>
</evidence>
<dbReference type="Pfam" id="PF00512">
    <property type="entry name" value="HisKA"/>
    <property type="match status" value="1"/>
</dbReference>
<dbReference type="GO" id="GO:0016036">
    <property type="term" value="P:cellular response to phosphate starvation"/>
    <property type="evidence" value="ECO:0007669"/>
    <property type="project" value="TreeGrafter"/>
</dbReference>
<keyword evidence="6 9" id="KW-0418">Kinase</keyword>
<dbReference type="SMART" id="SM00388">
    <property type="entry name" value="HisKA"/>
    <property type="match status" value="1"/>
</dbReference>
<dbReference type="SUPFAM" id="SSF55874">
    <property type="entry name" value="ATPase domain of HSP90 chaperone/DNA topoisomerase II/histidine kinase"/>
    <property type="match status" value="1"/>
</dbReference>
<accession>A0A1M4WFT5</accession>
<dbReference type="InterPro" id="IPR005467">
    <property type="entry name" value="His_kinase_dom"/>
</dbReference>
<proteinExistence type="predicted"/>
<organism evidence="9 10">
    <name type="scientific">Lactonifactor longoviformis DSM 17459</name>
    <dbReference type="NCBI Taxonomy" id="1122155"/>
    <lineage>
        <taxon>Bacteria</taxon>
        <taxon>Bacillati</taxon>
        <taxon>Bacillota</taxon>
        <taxon>Clostridia</taxon>
        <taxon>Eubacteriales</taxon>
        <taxon>Clostridiaceae</taxon>
        <taxon>Lactonifactor</taxon>
    </lineage>
</organism>
<evidence type="ECO:0000256" key="6">
    <source>
        <dbReference type="ARBA" id="ARBA00022777"/>
    </source>
</evidence>
<dbReference type="Pfam" id="PF02518">
    <property type="entry name" value="HATPase_c"/>
    <property type="match status" value="1"/>
</dbReference>
<sequence length="310" mass="34637">MGISLLLLLAGGILLAGYKRKLERSYAKTEKVLQDILNRKTVDYSETLGDTREDKLVSLSVKLSGQLLHASREAEEEKEAVKGMIGDISHQLKTPLSNIKMCTELLEEPSLTEGERLEFLHRIREQTEKIQWLLSQLVKISRLETGAVSFTPAWNGLKQTVADSVASVFAAAGEKQIEIQVQEFPEIQVWHNRKWTVEALGNILENAVKYSPKGSAIVIRVNVLELYVDIEIQDEGPGISQDEYNLIFQRFYRGKNGEKVPGSGLGLYLTQLILSKEKGYAAVQSQPGTGSCFHVMLPVGFLQNRHKITS</sequence>
<dbReference type="SUPFAM" id="SSF47384">
    <property type="entry name" value="Homodimeric domain of signal transducing histidine kinase"/>
    <property type="match status" value="1"/>
</dbReference>
<evidence type="ECO:0000256" key="2">
    <source>
        <dbReference type="ARBA" id="ARBA00004370"/>
    </source>
</evidence>
<dbReference type="Gene3D" id="3.30.565.10">
    <property type="entry name" value="Histidine kinase-like ATPase, C-terminal domain"/>
    <property type="match status" value="1"/>
</dbReference>
<dbReference type="GO" id="GO:0005886">
    <property type="term" value="C:plasma membrane"/>
    <property type="evidence" value="ECO:0007669"/>
    <property type="project" value="TreeGrafter"/>
</dbReference>
<dbReference type="InterPro" id="IPR003661">
    <property type="entry name" value="HisK_dim/P_dom"/>
</dbReference>
<dbReference type="EC" id="2.7.13.3" evidence="3"/>
<gene>
    <name evidence="9" type="ORF">SAMN02745158_01595</name>
</gene>
<dbReference type="InterPro" id="IPR003594">
    <property type="entry name" value="HATPase_dom"/>
</dbReference>
<dbReference type="PROSITE" id="PS50109">
    <property type="entry name" value="HIS_KIN"/>
    <property type="match status" value="1"/>
</dbReference>
<dbReference type="STRING" id="1122155.SAMN02745158_01595"/>
<evidence type="ECO:0000256" key="1">
    <source>
        <dbReference type="ARBA" id="ARBA00000085"/>
    </source>
</evidence>
<keyword evidence="7" id="KW-0902">Two-component regulatory system</keyword>
<keyword evidence="10" id="KW-1185">Reference proteome</keyword>
<dbReference type="InterPro" id="IPR036890">
    <property type="entry name" value="HATPase_C_sf"/>
</dbReference>
<evidence type="ECO:0000256" key="5">
    <source>
        <dbReference type="ARBA" id="ARBA00022679"/>
    </source>
</evidence>
<dbReference type="AlphaFoldDB" id="A0A1M4WFT5"/>
<dbReference type="PANTHER" id="PTHR45453:SF1">
    <property type="entry name" value="PHOSPHATE REGULON SENSOR PROTEIN PHOR"/>
    <property type="match status" value="1"/>
</dbReference>
<dbReference type="InterPro" id="IPR036097">
    <property type="entry name" value="HisK_dim/P_sf"/>
</dbReference>
<comment type="catalytic activity">
    <reaction evidence="1">
        <text>ATP + protein L-histidine = ADP + protein N-phospho-L-histidine.</text>
        <dbReference type="EC" id="2.7.13.3"/>
    </reaction>
</comment>
<protein>
    <recommendedName>
        <fullName evidence="3">histidine kinase</fullName>
        <ecNumber evidence="3">2.7.13.3</ecNumber>
    </recommendedName>
</protein>
<dbReference type="InterPro" id="IPR004358">
    <property type="entry name" value="Sig_transdc_His_kin-like_C"/>
</dbReference>
<keyword evidence="5" id="KW-0808">Transferase</keyword>
<reference evidence="9 10" key="1">
    <citation type="submission" date="2016-11" db="EMBL/GenBank/DDBJ databases">
        <authorList>
            <person name="Jaros S."/>
            <person name="Januszkiewicz K."/>
            <person name="Wedrychowicz H."/>
        </authorList>
    </citation>
    <scope>NUCLEOTIDE SEQUENCE [LARGE SCALE GENOMIC DNA]</scope>
    <source>
        <strain evidence="9 10">DSM 17459</strain>
    </source>
</reference>
<dbReference type="InterPro" id="IPR050351">
    <property type="entry name" value="BphY/WalK/GraS-like"/>
</dbReference>
<dbReference type="PRINTS" id="PR00344">
    <property type="entry name" value="BCTRLSENSOR"/>
</dbReference>
<dbReference type="PANTHER" id="PTHR45453">
    <property type="entry name" value="PHOSPHATE REGULON SENSOR PROTEIN PHOR"/>
    <property type="match status" value="1"/>
</dbReference>
<dbReference type="Gene3D" id="1.10.287.130">
    <property type="match status" value="1"/>
</dbReference>
<dbReference type="Proteomes" id="UP000184245">
    <property type="component" value="Unassembled WGS sequence"/>
</dbReference>
<evidence type="ECO:0000256" key="7">
    <source>
        <dbReference type="ARBA" id="ARBA00023012"/>
    </source>
</evidence>
<dbReference type="GO" id="GO:0000155">
    <property type="term" value="F:phosphorelay sensor kinase activity"/>
    <property type="evidence" value="ECO:0007669"/>
    <property type="project" value="InterPro"/>
</dbReference>
<evidence type="ECO:0000313" key="9">
    <source>
        <dbReference type="EMBL" id="SHE80045.1"/>
    </source>
</evidence>
<feature type="domain" description="Histidine kinase" evidence="8">
    <location>
        <begin position="87"/>
        <end position="301"/>
    </location>
</feature>
<comment type="subcellular location">
    <subcellularLocation>
        <location evidence="2">Membrane</location>
    </subcellularLocation>
</comment>
<evidence type="ECO:0000256" key="3">
    <source>
        <dbReference type="ARBA" id="ARBA00012438"/>
    </source>
</evidence>
<dbReference type="CDD" id="cd00082">
    <property type="entry name" value="HisKA"/>
    <property type="match status" value="1"/>
</dbReference>
<evidence type="ECO:0000256" key="4">
    <source>
        <dbReference type="ARBA" id="ARBA00022553"/>
    </source>
</evidence>
<dbReference type="GO" id="GO:0004721">
    <property type="term" value="F:phosphoprotein phosphatase activity"/>
    <property type="evidence" value="ECO:0007669"/>
    <property type="project" value="TreeGrafter"/>
</dbReference>
<dbReference type="EMBL" id="FQVI01000006">
    <property type="protein sequence ID" value="SHE80045.1"/>
    <property type="molecule type" value="Genomic_DNA"/>
</dbReference>
<evidence type="ECO:0000259" key="8">
    <source>
        <dbReference type="PROSITE" id="PS50109"/>
    </source>
</evidence>